<sequence>MAWPCETPPCLLEDRPSSATPPRGETRSCRYRCSPDPSQVWGTASSSESARRRAAALGTGVTREPLPLPWASPSASPPPCLRCRRGPPCPRLGLGLRPGRRPSGCGGVPRASRGRRPRLAGALGGVGGRYAASLNADGPEAFLFVPVPWAEAPPMAWRRVISRHRASYSGRLFRYNVAAAWSRGSEKFGSVSSEEMERRTFCRDSTGDHLSFRMSRQMSPPPLTLGWKMGVRNFTIGGSIGYRVGKRMSSSNEPPS</sequence>
<name>A0ABN9V5Y1_9DINO</name>
<organism evidence="2 3">
    <name type="scientific">Prorocentrum cordatum</name>
    <dbReference type="NCBI Taxonomy" id="2364126"/>
    <lineage>
        <taxon>Eukaryota</taxon>
        <taxon>Sar</taxon>
        <taxon>Alveolata</taxon>
        <taxon>Dinophyceae</taxon>
        <taxon>Prorocentrales</taxon>
        <taxon>Prorocentraceae</taxon>
        <taxon>Prorocentrum</taxon>
    </lineage>
</organism>
<comment type="caution">
    <text evidence="2">The sequence shown here is derived from an EMBL/GenBank/DDBJ whole genome shotgun (WGS) entry which is preliminary data.</text>
</comment>
<gene>
    <name evidence="2" type="ORF">PCOR1329_LOCUS54231</name>
</gene>
<dbReference type="EMBL" id="CAUYUJ010016622">
    <property type="protein sequence ID" value="CAK0867246.1"/>
    <property type="molecule type" value="Genomic_DNA"/>
</dbReference>
<proteinExistence type="predicted"/>
<feature type="region of interest" description="Disordered" evidence="1">
    <location>
        <begin position="1"/>
        <end position="57"/>
    </location>
</feature>
<dbReference type="Proteomes" id="UP001189429">
    <property type="component" value="Unassembled WGS sequence"/>
</dbReference>
<accession>A0ABN9V5Y1</accession>
<evidence type="ECO:0000313" key="2">
    <source>
        <dbReference type="EMBL" id="CAK0867246.1"/>
    </source>
</evidence>
<evidence type="ECO:0000313" key="3">
    <source>
        <dbReference type="Proteomes" id="UP001189429"/>
    </source>
</evidence>
<protein>
    <submittedName>
        <fullName evidence="2">Uncharacterized protein</fullName>
    </submittedName>
</protein>
<keyword evidence="3" id="KW-1185">Reference proteome</keyword>
<evidence type="ECO:0000256" key="1">
    <source>
        <dbReference type="SAM" id="MobiDB-lite"/>
    </source>
</evidence>
<reference evidence="2" key="1">
    <citation type="submission" date="2023-10" db="EMBL/GenBank/DDBJ databases">
        <authorList>
            <person name="Chen Y."/>
            <person name="Shah S."/>
            <person name="Dougan E. K."/>
            <person name="Thang M."/>
            <person name="Chan C."/>
        </authorList>
    </citation>
    <scope>NUCLEOTIDE SEQUENCE [LARGE SCALE GENOMIC DNA]</scope>
</reference>